<dbReference type="EMBL" id="VWPK01000014">
    <property type="protein sequence ID" value="KAA5612125.1"/>
    <property type="molecule type" value="Genomic_DNA"/>
</dbReference>
<evidence type="ECO:0000313" key="8">
    <source>
        <dbReference type="EMBL" id="KAA5612125.1"/>
    </source>
</evidence>
<dbReference type="PANTHER" id="PTHR43201:SF5">
    <property type="entry name" value="MEDIUM-CHAIN ACYL-COA LIGASE ACSF2, MITOCHONDRIAL"/>
    <property type="match status" value="1"/>
</dbReference>
<dbReference type="InterPro" id="IPR045851">
    <property type="entry name" value="AMP-bd_C_sf"/>
</dbReference>
<name>A0A5M6IXP5_9PROT</name>
<dbReference type="PROSITE" id="PS00455">
    <property type="entry name" value="AMP_BINDING"/>
    <property type="match status" value="1"/>
</dbReference>
<feature type="domain" description="AMP-dependent synthetase/ligase" evidence="6">
    <location>
        <begin position="16"/>
        <end position="360"/>
    </location>
</feature>
<dbReference type="FunFam" id="3.30.300.30:FF:000008">
    <property type="entry name" value="2,3-dihydroxybenzoate-AMP ligase"/>
    <property type="match status" value="1"/>
</dbReference>
<feature type="domain" description="AMP-binding enzyme C-terminal" evidence="7">
    <location>
        <begin position="411"/>
        <end position="486"/>
    </location>
</feature>
<dbReference type="InterPro" id="IPR025110">
    <property type="entry name" value="AMP-bd_C"/>
</dbReference>
<evidence type="ECO:0000313" key="9">
    <source>
        <dbReference type="Proteomes" id="UP000325255"/>
    </source>
</evidence>
<evidence type="ECO:0000259" key="6">
    <source>
        <dbReference type="Pfam" id="PF00501"/>
    </source>
</evidence>
<keyword evidence="9" id="KW-1185">Reference proteome</keyword>
<sequence length="507" mass="53495">MREGMSYDPVALHRNARPGHLACRDLATGRAWSYAELDAAIRRTVTVLAGTHGVARGQRVAALARNSVELLLLQQATLRMGAIFVPLNWRLAAPECRRILQDCAPTLLVVDPAVAPDGVADCRVETVAALAAAIAAAAPAGPLPPVPADLPCLILYTSGTSGVPKGVMLTGANLFFTAVNFGVVGQVSEASVFLCDAPMFHVIGMVTSVQSPLLRGATVLVAPGFDPQVTNDGLADPALGVTHYFCVPQMAEALRQAPNFRPEAWRLKALFTGGAPNPPANIRGWLKRGIRMVDGFGMTETGTTIGMPIDTALIDAKAGSVGLVAPATRVRIVDPGGEDVADGAVGEILVAGPNVSPGYWGRPEEQAVAFTADGWLRTGDLGCRDVDGFVFVVGRRKDMFISGGENVYPVEVEAVLAEHPAVEDVAVIGIADLRWGEVGRAYVVLRPDQEADPAELHDHCAARLARYKIPKEFRIVAALPRTATGKIVKQRLRDEARAEAAGAGGII</sequence>
<dbReference type="Pfam" id="PF00501">
    <property type="entry name" value="AMP-binding"/>
    <property type="match status" value="1"/>
</dbReference>
<dbReference type="OrthoDB" id="9803968at2"/>
<comment type="catalytic activity">
    <reaction evidence="3">
        <text>3-(methylsulfanyl)propanoate + ATP + CoA = 3-(methylsulfanyl)propanoyl-CoA + AMP + diphosphate</text>
        <dbReference type="Rhea" id="RHEA:43052"/>
        <dbReference type="ChEBI" id="CHEBI:30616"/>
        <dbReference type="ChEBI" id="CHEBI:33019"/>
        <dbReference type="ChEBI" id="CHEBI:49016"/>
        <dbReference type="ChEBI" id="CHEBI:57287"/>
        <dbReference type="ChEBI" id="CHEBI:82815"/>
        <dbReference type="ChEBI" id="CHEBI:456215"/>
        <dbReference type="EC" id="6.2.1.44"/>
    </reaction>
    <physiologicalReaction direction="left-to-right" evidence="3">
        <dbReference type="Rhea" id="RHEA:43053"/>
    </physiologicalReaction>
</comment>
<dbReference type="InterPro" id="IPR000873">
    <property type="entry name" value="AMP-dep_synth/lig_dom"/>
</dbReference>
<protein>
    <recommendedName>
        <fullName evidence="5">3-methylmercaptopropionyl-CoA ligase</fullName>
        <ecNumber evidence="4">6.2.1.44</ecNumber>
    </recommendedName>
</protein>
<evidence type="ECO:0000256" key="2">
    <source>
        <dbReference type="ARBA" id="ARBA00022598"/>
    </source>
</evidence>
<organism evidence="8 9">
    <name type="scientific">Rhodovastum atsumiense</name>
    <dbReference type="NCBI Taxonomy" id="504468"/>
    <lineage>
        <taxon>Bacteria</taxon>
        <taxon>Pseudomonadati</taxon>
        <taxon>Pseudomonadota</taxon>
        <taxon>Alphaproteobacteria</taxon>
        <taxon>Acetobacterales</taxon>
        <taxon>Acetobacteraceae</taxon>
        <taxon>Rhodovastum</taxon>
    </lineage>
</organism>
<dbReference type="Proteomes" id="UP000325255">
    <property type="component" value="Unassembled WGS sequence"/>
</dbReference>
<evidence type="ECO:0000256" key="1">
    <source>
        <dbReference type="ARBA" id="ARBA00006432"/>
    </source>
</evidence>
<dbReference type="RefSeq" id="WP_150040732.1">
    <property type="nucleotide sequence ID" value="NZ_OW485601.1"/>
</dbReference>
<reference evidence="8 9" key="1">
    <citation type="submission" date="2019-09" db="EMBL/GenBank/DDBJ databases">
        <title>Genome sequence of Rhodovastum atsumiense, a diverse member of the Acetobacteraceae family of non-sulfur purple photosynthetic bacteria.</title>
        <authorList>
            <person name="Meyer T."/>
            <person name="Kyndt J."/>
        </authorList>
    </citation>
    <scope>NUCLEOTIDE SEQUENCE [LARGE SCALE GENOMIC DNA]</scope>
    <source>
        <strain evidence="8 9">DSM 21279</strain>
    </source>
</reference>
<dbReference type="InterPro" id="IPR020845">
    <property type="entry name" value="AMP-binding_CS"/>
</dbReference>
<dbReference type="AlphaFoldDB" id="A0A5M6IXP5"/>
<accession>A0A5M6IXP5</accession>
<keyword evidence="2" id="KW-0436">Ligase</keyword>
<evidence type="ECO:0000256" key="3">
    <source>
        <dbReference type="ARBA" id="ARBA00051915"/>
    </source>
</evidence>
<evidence type="ECO:0000259" key="7">
    <source>
        <dbReference type="Pfam" id="PF13193"/>
    </source>
</evidence>
<dbReference type="InterPro" id="IPR042099">
    <property type="entry name" value="ANL_N_sf"/>
</dbReference>
<dbReference type="EC" id="6.2.1.44" evidence="4"/>
<gene>
    <name evidence="8" type="ORF">F1189_10685</name>
</gene>
<comment type="similarity">
    <text evidence="1">Belongs to the ATP-dependent AMP-binding enzyme family.</text>
</comment>
<dbReference type="GO" id="GO:0031956">
    <property type="term" value="F:medium-chain fatty acid-CoA ligase activity"/>
    <property type="evidence" value="ECO:0007669"/>
    <property type="project" value="TreeGrafter"/>
</dbReference>
<evidence type="ECO:0000256" key="4">
    <source>
        <dbReference type="ARBA" id="ARBA00066616"/>
    </source>
</evidence>
<dbReference type="Pfam" id="PF13193">
    <property type="entry name" value="AMP-binding_C"/>
    <property type="match status" value="1"/>
</dbReference>
<proteinExistence type="inferred from homology"/>
<evidence type="ECO:0000256" key="5">
    <source>
        <dbReference type="ARBA" id="ARBA00067668"/>
    </source>
</evidence>
<dbReference type="GO" id="GO:0006631">
    <property type="term" value="P:fatty acid metabolic process"/>
    <property type="evidence" value="ECO:0007669"/>
    <property type="project" value="TreeGrafter"/>
</dbReference>
<dbReference type="Gene3D" id="3.40.50.12780">
    <property type="entry name" value="N-terminal domain of ligase-like"/>
    <property type="match status" value="1"/>
</dbReference>
<dbReference type="PANTHER" id="PTHR43201">
    <property type="entry name" value="ACYL-COA SYNTHETASE"/>
    <property type="match status" value="1"/>
</dbReference>
<comment type="caution">
    <text evidence="8">The sequence shown here is derived from an EMBL/GenBank/DDBJ whole genome shotgun (WGS) entry which is preliminary data.</text>
</comment>
<dbReference type="Gene3D" id="3.30.300.30">
    <property type="match status" value="1"/>
</dbReference>
<dbReference type="SUPFAM" id="SSF56801">
    <property type="entry name" value="Acetyl-CoA synthetase-like"/>
    <property type="match status" value="1"/>
</dbReference>